<dbReference type="Gene3D" id="3.40.1190.10">
    <property type="entry name" value="Mur-like, catalytic domain"/>
    <property type="match status" value="1"/>
</dbReference>
<dbReference type="NCBIfam" id="NF001126">
    <property type="entry name" value="PRK00139.1-4"/>
    <property type="match status" value="1"/>
</dbReference>
<dbReference type="InterPro" id="IPR036615">
    <property type="entry name" value="Mur_ligase_C_dom_sf"/>
</dbReference>
<dbReference type="GO" id="GO:0004326">
    <property type="term" value="F:tetrahydrofolylpolyglutamate synthase activity"/>
    <property type="evidence" value="ECO:0007669"/>
    <property type="project" value="InterPro"/>
</dbReference>
<dbReference type="Gene3D" id="3.40.1390.10">
    <property type="entry name" value="MurE/MurF, N-terminal domain"/>
    <property type="match status" value="1"/>
</dbReference>
<evidence type="ECO:0000256" key="8">
    <source>
        <dbReference type="ARBA" id="ARBA00023316"/>
    </source>
</evidence>
<dbReference type="GO" id="GO:0016874">
    <property type="term" value="F:ligase activity"/>
    <property type="evidence" value="ECO:0000318"/>
    <property type="project" value="GO_Central"/>
</dbReference>
<dbReference type="PANTHER" id="PTHR23135:SF4">
    <property type="entry name" value="UDP-N-ACETYLMURAMOYL-L-ALANYL-D-GLUTAMATE--2,6-DIAMINOPIMELATE LIGASE MURE HOMOLOG, CHLOROPLASTIC"/>
    <property type="match status" value="1"/>
</dbReference>
<dbReference type="NCBIfam" id="TIGR01085">
    <property type="entry name" value="murE"/>
    <property type="match status" value="1"/>
</dbReference>
<feature type="compositionally biased region" description="Acidic residues" evidence="11">
    <location>
        <begin position="43"/>
        <end position="90"/>
    </location>
</feature>
<feature type="domain" description="Mur ligase central" evidence="14">
    <location>
        <begin position="347"/>
        <end position="551"/>
    </location>
</feature>
<evidence type="ECO:0000256" key="1">
    <source>
        <dbReference type="ARBA" id="ARBA00005898"/>
    </source>
</evidence>
<feature type="domain" description="Mur ligase C-terminal" evidence="13">
    <location>
        <begin position="574"/>
        <end position="720"/>
    </location>
</feature>
<dbReference type="AlphaFoldDB" id="A0A1Y1IQK1"/>
<evidence type="ECO:0000256" key="2">
    <source>
        <dbReference type="ARBA" id="ARBA00022490"/>
    </source>
</evidence>
<evidence type="ECO:0000259" key="12">
    <source>
        <dbReference type="Pfam" id="PF01225"/>
    </source>
</evidence>
<keyword evidence="3 15" id="KW-0436">Ligase</keyword>
<dbReference type="GO" id="GO:0009658">
    <property type="term" value="P:chloroplast organization"/>
    <property type="evidence" value="ECO:0000318"/>
    <property type="project" value="GO_Central"/>
</dbReference>
<protein>
    <recommendedName>
        <fullName evidence="10">UDP-N-acetylmuramoyl-L-alanyl-D-glutamate--2,6-diaminopimelate ligase MurE homolog, chloroplastic</fullName>
    </recommendedName>
</protein>
<keyword evidence="6" id="KW-0133">Cell shape</keyword>
<dbReference type="FunFam" id="3.90.190.20:FF:000006">
    <property type="entry name" value="UDP-N-acetylmuramoyl-L-alanyl-D-glutamate--2,6-diaminopimelate ligase"/>
    <property type="match status" value="1"/>
</dbReference>
<keyword evidence="7" id="KW-0573">Peptidoglycan synthesis</keyword>
<dbReference type="InterPro" id="IPR004101">
    <property type="entry name" value="Mur_ligase_C"/>
</dbReference>
<name>A0A1Y1IQK1_KLENI</name>
<accession>A0A1Y1IQK1</accession>
<evidence type="ECO:0000313" key="16">
    <source>
        <dbReference type="Proteomes" id="UP000054558"/>
    </source>
</evidence>
<comment type="similarity">
    <text evidence="1">Belongs to the MurCDEF family. MurE subfamily.</text>
</comment>
<dbReference type="OMA" id="FLHYDTR"/>
<dbReference type="HAMAP" id="MF_00208">
    <property type="entry name" value="MurE"/>
    <property type="match status" value="1"/>
</dbReference>
<evidence type="ECO:0000256" key="9">
    <source>
        <dbReference type="ARBA" id="ARBA00064883"/>
    </source>
</evidence>
<dbReference type="OrthoDB" id="533138at2759"/>
<evidence type="ECO:0000256" key="7">
    <source>
        <dbReference type="ARBA" id="ARBA00022984"/>
    </source>
</evidence>
<dbReference type="InterPro" id="IPR035911">
    <property type="entry name" value="MurE/MurF_N"/>
</dbReference>
<dbReference type="Pfam" id="PF08245">
    <property type="entry name" value="Mur_ligase_M"/>
    <property type="match status" value="1"/>
</dbReference>
<dbReference type="STRING" id="105231.A0A1Y1IQK1"/>
<feature type="compositionally biased region" description="Basic and acidic residues" evidence="11">
    <location>
        <begin position="777"/>
        <end position="787"/>
    </location>
</feature>
<dbReference type="InterPro" id="IPR005761">
    <property type="entry name" value="UDP-N-AcMur-Glu-dNH2Pim_ligase"/>
</dbReference>
<keyword evidence="5" id="KW-0067">ATP-binding</keyword>
<gene>
    <name evidence="15" type="ORF">KFL_006350050</name>
</gene>
<dbReference type="InterPro" id="IPR036565">
    <property type="entry name" value="Mur-like_cat_sf"/>
</dbReference>
<dbReference type="SUPFAM" id="SSF53244">
    <property type="entry name" value="MurD-like peptide ligases, peptide-binding domain"/>
    <property type="match status" value="1"/>
</dbReference>
<feature type="domain" description="Mur ligase N-terminal catalytic" evidence="12">
    <location>
        <begin position="263"/>
        <end position="335"/>
    </location>
</feature>
<dbReference type="Gene3D" id="3.90.190.20">
    <property type="entry name" value="Mur ligase, C-terminal domain"/>
    <property type="match status" value="1"/>
</dbReference>
<dbReference type="InterPro" id="IPR000713">
    <property type="entry name" value="Mur_ligase_N"/>
</dbReference>
<dbReference type="Proteomes" id="UP000054558">
    <property type="component" value="Unassembled WGS sequence"/>
</dbReference>
<dbReference type="InterPro" id="IPR018109">
    <property type="entry name" value="Folylpolyglutamate_synth_CS"/>
</dbReference>
<proteinExistence type="inferred from homology"/>
<comment type="subunit">
    <text evidence="9">Component of the plastid-encoded plastid RNA polymerase (PEP) complex.</text>
</comment>
<evidence type="ECO:0000259" key="13">
    <source>
        <dbReference type="Pfam" id="PF02875"/>
    </source>
</evidence>
<keyword evidence="4" id="KW-0547">Nucleotide-binding</keyword>
<dbReference type="PANTHER" id="PTHR23135">
    <property type="entry name" value="MUR LIGASE FAMILY MEMBER"/>
    <property type="match status" value="1"/>
</dbReference>
<dbReference type="SUPFAM" id="SSF63418">
    <property type="entry name" value="MurE/MurF N-terminal domain"/>
    <property type="match status" value="1"/>
</dbReference>
<evidence type="ECO:0000256" key="5">
    <source>
        <dbReference type="ARBA" id="ARBA00022840"/>
    </source>
</evidence>
<dbReference type="SUPFAM" id="SSF53623">
    <property type="entry name" value="MurD-like peptide ligases, catalytic domain"/>
    <property type="match status" value="1"/>
</dbReference>
<organism evidence="15 16">
    <name type="scientific">Klebsormidium nitens</name>
    <name type="common">Green alga</name>
    <name type="synonym">Ulothrix nitens</name>
    <dbReference type="NCBI Taxonomy" id="105231"/>
    <lineage>
        <taxon>Eukaryota</taxon>
        <taxon>Viridiplantae</taxon>
        <taxon>Streptophyta</taxon>
        <taxon>Klebsormidiophyceae</taxon>
        <taxon>Klebsormidiales</taxon>
        <taxon>Klebsormidiaceae</taxon>
        <taxon>Klebsormidium</taxon>
    </lineage>
</organism>
<dbReference type="EMBL" id="DF237584">
    <property type="protein sequence ID" value="GAQ90408.1"/>
    <property type="molecule type" value="Genomic_DNA"/>
</dbReference>
<dbReference type="Pfam" id="PF01225">
    <property type="entry name" value="Mur_ligase"/>
    <property type="match status" value="1"/>
</dbReference>
<evidence type="ECO:0000256" key="4">
    <source>
        <dbReference type="ARBA" id="ARBA00022741"/>
    </source>
</evidence>
<keyword evidence="2" id="KW-0963">Cytoplasm</keyword>
<evidence type="ECO:0000256" key="6">
    <source>
        <dbReference type="ARBA" id="ARBA00022960"/>
    </source>
</evidence>
<feature type="region of interest" description="Disordered" evidence="11">
    <location>
        <begin position="764"/>
        <end position="787"/>
    </location>
</feature>
<dbReference type="PROSITE" id="PS01011">
    <property type="entry name" value="FOLYLPOLYGLU_SYNT_1"/>
    <property type="match status" value="1"/>
</dbReference>
<feature type="region of interest" description="Disordered" evidence="11">
    <location>
        <begin position="28"/>
        <end position="107"/>
    </location>
</feature>
<dbReference type="GO" id="GO:0051301">
    <property type="term" value="P:cell division"/>
    <property type="evidence" value="ECO:0007669"/>
    <property type="project" value="InterPro"/>
</dbReference>
<dbReference type="Pfam" id="PF02875">
    <property type="entry name" value="Mur_ligase_C"/>
    <property type="match status" value="1"/>
</dbReference>
<dbReference type="InterPro" id="IPR013221">
    <property type="entry name" value="Mur_ligase_cen"/>
</dbReference>
<dbReference type="GO" id="GO:0009507">
    <property type="term" value="C:chloroplast"/>
    <property type="evidence" value="ECO:0000318"/>
    <property type="project" value="GO_Central"/>
</dbReference>
<evidence type="ECO:0000259" key="14">
    <source>
        <dbReference type="Pfam" id="PF08245"/>
    </source>
</evidence>
<dbReference type="GO" id="GO:0008360">
    <property type="term" value="P:regulation of cell shape"/>
    <property type="evidence" value="ECO:0007669"/>
    <property type="project" value="UniProtKB-KW"/>
</dbReference>
<keyword evidence="8" id="KW-0961">Cell wall biogenesis/degradation</keyword>
<evidence type="ECO:0000256" key="3">
    <source>
        <dbReference type="ARBA" id="ARBA00022598"/>
    </source>
</evidence>
<reference evidence="15 16" key="1">
    <citation type="journal article" date="2014" name="Nat. Commun.">
        <title>Klebsormidium flaccidum genome reveals primary factors for plant terrestrial adaptation.</title>
        <authorList>
            <person name="Hori K."/>
            <person name="Maruyama F."/>
            <person name="Fujisawa T."/>
            <person name="Togashi T."/>
            <person name="Yamamoto N."/>
            <person name="Seo M."/>
            <person name="Sato S."/>
            <person name="Yamada T."/>
            <person name="Mori H."/>
            <person name="Tajima N."/>
            <person name="Moriyama T."/>
            <person name="Ikeuchi M."/>
            <person name="Watanabe M."/>
            <person name="Wada H."/>
            <person name="Kobayashi K."/>
            <person name="Saito M."/>
            <person name="Masuda T."/>
            <person name="Sasaki-Sekimoto Y."/>
            <person name="Mashiguchi K."/>
            <person name="Awai K."/>
            <person name="Shimojima M."/>
            <person name="Masuda S."/>
            <person name="Iwai M."/>
            <person name="Nobusawa T."/>
            <person name="Narise T."/>
            <person name="Kondo S."/>
            <person name="Saito H."/>
            <person name="Sato R."/>
            <person name="Murakawa M."/>
            <person name="Ihara Y."/>
            <person name="Oshima-Yamada Y."/>
            <person name="Ohtaka K."/>
            <person name="Satoh M."/>
            <person name="Sonobe K."/>
            <person name="Ishii M."/>
            <person name="Ohtani R."/>
            <person name="Kanamori-Sato M."/>
            <person name="Honoki R."/>
            <person name="Miyazaki D."/>
            <person name="Mochizuki H."/>
            <person name="Umetsu J."/>
            <person name="Higashi K."/>
            <person name="Shibata D."/>
            <person name="Kamiya Y."/>
            <person name="Sato N."/>
            <person name="Nakamura Y."/>
            <person name="Tabata S."/>
            <person name="Ida S."/>
            <person name="Kurokawa K."/>
            <person name="Ohta H."/>
        </authorList>
    </citation>
    <scope>NUCLEOTIDE SEQUENCE [LARGE SCALE GENOMIC DNA]</scope>
    <source>
        <strain evidence="15 16">NIES-2285</strain>
    </source>
</reference>
<keyword evidence="16" id="KW-1185">Reference proteome</keyword>
<sequence>MGSRISNQTQVAEQGLFRRRCRRAQPLGIARATNAADAGREDGGDEGEEEAEDDYDEEGFDDDATFEEGDFDEFLEEVDEPEGEGGEILEEAALGSTEDRLGPSKPLSGVKAIEVGLVDVVKDDLDLEEAEELGTVEELEGNEGLIAADEEDDVAEAVYTEDYEEDAGSRGELVEEEEDEGGAAAAREQKYAAPPLNAVNLDVNQSVSYLDDDALDVEFDDAQEQFLDEVEEADYTIALGELLENAGVKPMLIEGDLDVEVFGITQDSRQVKEGDLFVCIKGLSTDGHLYAAEAVEKGASAVIASEEVLVGASCKAVVLVEDTTEILSALAGAFYREPSKKLTVVGITGTNGKTTTSYIVRGIIEEMGQQTGLLGTIAYYVGKKRLDAPNTTPDAIRTQQLMATMVEKDVSACVMEVSSHALQLGRVKEVDFNVAVFTNLTEDHRDFHGNMDNYREAKGKLFAKMTDPEWHRKVVNIDDPNAQWFISQGNPDVPVITFALEDESADVYPLNVVLSLFETELEIRTPYGNLQISSGLLGRHNIYNVMAAIAVGLAIGAPLEAIVKGVEEVDNVPGRMELIDEGQPFGVIVDYAHTPDALERLLDTVRECGPNRLITVLGCGGDRDRQKRPVMGKIATDKSEVTIFTSDNPRSEHPYQILDDMFKGVGWELDDYLTFGSENDFYPQLGNGHRLFAYDHRAVAVRSAIAMAQEGDCVIVAGKGHETYQIIGEERKYFDDREHCREALERLDLLRTSGIDSSELPWRTEYGESWEDEDEDIPKHDSADIAM</sequence>
<evidence type="ECO:0000256" key="10">
    <source>
        <dbReference type="ARBA" id="ARBA00072427"/>
    </source>
</evidence>
<dbReference type="GO" id="GO:0071555">
    <property type="term" value="P:cell wall organization"/>
    <property type="evidence" value="ECO:0007669"/>
    <property type="project" value="UniProtKB-KW"/>
</dbReference>
<evidence type="ECO:0000256" key="11">
    <source>
        <dbReference type="SAM" id="MobiDB-lite"/>
    </source>
</evidence>
<dbReference type="NCBIfam" id="NF001124">
    <property type="entry name" value="PRK00139.1-2"/>
    <property type="match status" value="1"/>
</dbReference>
<dbReference type="GO" id="GO:0005524">
    <property type="term" value="F:ATP binding"/>
    <property type="evidence" value="ECO:0007669"/>
    <property type="project" value="UniProtKB-KW"/>
</dbReference>
<evidence type="ECO:0000313" key="15">
    <source>
        <dbReference type="EMBL" id="GAQ90408.1"/>
    </source>
</evidence>